<dbReference type="EMBL" id="QGKY02001250">
    <property type="protein sequence ID" value="KAF2563100.1"/>
    <property type="molecule type" value="Genomic_DNA"/>
</dbReference>
<reference evidence="1" key="1">
    <citation type="submission" date="2019-12" db="EMBL/GenBank/DDBJ databases">
        <title>Genome sequencing and annotation of Brassica cretica.</title>
        <authorList>
            <person name="Studholme D.J."/>
            <person name="Sarris P.F."/>
        </authorList>
    </citation>
    <scope>NUCLEOTIDE SEQUENCE</scope>
    <source>
        <strain evidence="1">PFS-102/07</strain>
        <tissue evidence="1">Leaf</tissue>
    </source>
</reference>
<gene>
    <name evidence="1" type="ORF">F2Q70_00015487</name>
</gene>
<protein>
    <submittedName>
        <fullName evidence="1">Uncharacterized protein</fullName>
    </submittedName>
</protein>
<comment type="caution">
    <text evidence="1">The sequence shown here is derived from an EMBL/GenBank/DDBJ whole genome shotgun (WGS) entry which is preliminary data.</text>
</comment>
<accession>A0A8S9HZK8</accession>
<organism evidence="1">
    <name type="scientific">Brassica cretica</name>
    <name type="common">Mustard</name>
    <dbReference type="NCBI Taxonomy" id="69181"/>
    <lineage>
        <taxon>Eukaryota</taxon>
        <taxon>Viridiplantae</taxon>
        <taxon>Streptophyta</taxon>
        <taxon>Embryophyta</taxon>
        <taxon>Tracheophyta</taxon>
        <taxon>Spermatophyta</taxon>
        <taxon>Magnoliopsida</taxon>
        <taxon>eudicotyledons</taxon>
        <taxon>Gunneridae</taxon>
        <taxon>Pentapetalae</taxon>
        <taxon>rosids</taxon>
        <taxon>malvids</taxon>
        <taxon>Brassicales</taxon>
        <taxon>Brassicaceae</taxon>
        <taxon>Brassiceae</taxon>
        <taxon>Brassica</taxon>
    </lineage>
</organism>
<name>A0A8S9HZK8_BRACR</name>
<evidence type="ECO:0000313" key="1">
    <source>
        <dbReference type="EMBL" id="KAF2563100.1"/>
    </source>
</evidence>
<dbReference type="AlphaFoldDB" id="A0A8S9HZK8"/>
<proteinExistence type="predicted"/>
<sequence length="158" mass="17370">MLMSLFRQYFSNCFSTTKTTLKSFSLSIKSASVFVSVPTTLKAILSLTPRSTMPSLQGIKNMDIFQNNKCNFPFLGIALIPLSLIYTTPPQHLDSTWSSPLNMTSASATEADSPAINDTSDDLQPQQFQKPLDVGRVAHVVVSEETMAGNKREVVGKY</sequence>